<comment type="function">
    <text evidence="10">Catalyzes the synthesis of alpha-ribazole-5'-phosphate from nicotinate mononucleotide (NAMN) and 5,6-dimethylbenzimidazole (DMB).</text>
</comment>
<dbReference type="EC" id="2.4.2.21" evidence="3 10"/>
<name>A0A2U1ANR1_9BACT</name>
<dbReference type="NCBIfam" id="TIGR03160">
    <property type="entry name" value="cobT_DBIPRT"/>
    <property type="match status" value="1"/>
</dbReference>
<dbReference type="UniPathway" id="UPA00061">
    <property type="reaction ID" value="UER00516"/>
</dbReference>
<comment type="catalytic activity">
    <reaction evidence="9 10">
        <text>5,6-dimethylbenzimidazole + nicotinate beta-D-ribonucleotide = alpha-ribazole 5'-phosphate + nicotinate + H(+)</text>
        <dbReference type="Rhea" id="RHEA:11196"/>
        <dbReference type="ChEBI" id="CHEBI:15378"/>
        <dbReference type="ChEBI" id="CHEBI:15890"/>
        <dbReference type="ChEBI" id="CHEBI:32544"/>
        <dbReference type="ChEBI" id="CHEBI:57502"/>
        <dbReference type="ChEBI" id="CHEBI:57918"/>
        <dbReference type="EC" id="2.4.2.21"/>
    </reaction>
</comment>
<dbReference type="HAMAP" id="MF_00230">
    <property type="entry name" value="CobT"/>
    <property type="match status" value="1"/>
</dbReference>
<evidence type="ECO:0000256" key="4">
    <source>
        <dbReference type="ARBA" id="ARBA00015486"/>
    </source>
</evidence>
<dbReference type="CDD" id="cd02439">
    <property type="entry name" value="DMB-PRT_CobT"/>
    <property type="match status" value="1"/>
</dbReference>
<comment type="pathway">
    <text evidence="1 10">Nucleoside biosynthesis; alpha-ribazole biosynthesis; alpha-ribazole from 5,6-dimethylbenzimidazole: step 1/2.</text>
</comment>
<keyword evidence="7 10" id="KW-0808">Transferase</keyword>
<sequence>MKLLTETLNSIEPASAELREQATRRIESLTMPHWALGRLLDLAVDLAGMTRSLEFPVARKTVVLMAGDHGIVAEGVTPQPSSVTVQMVHNFVAGGAGINAVARSTGTRVVVADLGVAADLSDLVSAGKIFDCKVAPGTCNFAKGPAMTRLQAVASLEAGIGLARRLAPETDVFGSGEMGIGNTSPSSAIVAVLSRQDPGPLVGPGAALPQSRLAHKAEVIRRGIALNRPDPADGIDVLAKVGGFEIGGIAGLALGAAALRKPMMVDGFISSAGALIAAAISPAVKDYLILAHGSSEPGHRTMARLLGKKPLLDLGLHLGEGSGAALAMPLLDAAREVLTGMATFESANVTSEGVR</sequence>
<dbReference type="PANTHER" id="PTHR43463:SF1">
    <property type="entry name" value="NICOTINATE-NUCLEOTIDE--DIMETHYLBENZIMIDAZOLE PHOSPHORIBOSYLTRANSFERASE"/>
    <property type="match status" value="1"/>
</dbReference>
<dbReference type="FunFam" id="3.40.50.10210:FF:000001">
    <property type="entry name" value="Nicotinate-nucleotide--dimethylbenzimidazole phosphoribosyltransferase"/>
    <property type="match status" value="1"/>
</dbReference>
<comment type="similarity">
    <text evidence="2 10">Belongs to the CobT family.</text>
</comment>
<dbReference type="InterPro" id="IPR023195">
    <property type="entry name" value="Nict_dMeBzImd_PRibTrfase_N"/>
</dbReference>
<dbReference type="GO" id="GO:0009236">
    <property type="term" value="P:cobalamin biosynthetic process"/>
    <property type="evidence" value="ECO:0007669"/>
    <property type="project" value="UniProtKB-UniRule"/>
</dbReference>
<dbReference type="NCBIfam" id="NF000996">
    <property type="entry name" value="PRK00105.1"/>
    <property type="match status" value="1"/>
</dbReference>
<dbReference type="AlphaFoldDB" id="A0A2U1ANR1"/>
<gene>
    <name evidence="10" type="primary">cobT</name>
    <name evidence="11" type="ORF">C8D82_12947</name>
</gene>
<dbReference type="GO" id="GO:0008939">
    <property type="term" value="F:nicotinate-nucleotide-dimethylbenzimidazole phosphoribosyltransferase activity"/>
    <property type="evidence" value="ECO:0007669"/>
    <property type="project" value="UniProtKB-UniRule"/>
</dbReference>
<dbReference type="Gene3D" id="3.40.50.10210">
    <property type="match status" value="1"/>
</dbReference>
<evidence type="ECO:0000256" key="6">
    <source>
        <dbReference type="ARBA" id="ARBA00022676"/>
    </source>
</evidence>
<dbReference type="SUPFAM" id="SSF52733">
    <property type="entry name" value="Nicotinate mononucleotide:5,6-dimethylbenzimidazole phosphoribosyltransferase (CobT)"/>
    <property type="match status" value="1"/>
</dbReference>
<comment type="caution">
    <text evidence="11">The sequence shown here is derived from an EMBL/GenBank/DDBJ whole genome shotgun (WGS) entry which is preliminary data.</text>
</comment>
<reference evidence="11 12" key="1">
    <citation type="submission" date="2018-04" db="EMBL/GenBank/DDBJ databases">
        <title>Genomic Encyclopedia of Type Strains, Phase IV (KMG-IV): sequencing the most valuable type-strain genomes for metagenomic binning, comparative biology and taxonomic classification.</title>
        <authorList>
            <person name="Goeker M."/>
        </authorList>
    </citation>
    <scope>NUCLEOTIDE SEQUENCE [LARGE SCALE GENOMIC DNA]</scope>
    <source>
        <strain evidence="11 12">DSM 14823</strain>
    </source>
</reference>
<organism evidence="11 12">
    <name type="scientific">Victivallis vadensis</name>
    <dbReference type="NCBI Taxonomy" id="172901"/>
    <lineage>
        <taxon>Bacteria</taxon>
        <taxon>Pseudomonadati</taxon>
        <taxon>Lentisphaerota</taxon>
        <taxon>Lentisphaeria</taxon>
        <taxon>Victivallales</taxon>
        <taxon>Victivallaceae</taxon>
        <taxon>Victivallis</taxon>
    </lineage>
</organism>
<accession>A0A2U1ANR1</accession>
<dbReference type="InterPro" id="IPR017846">
    <property type="entry name" value="Nict_dMeBzImd_PRibTrfase_bact"/>
</dbReference>
<dbReference type="PANTHER" id="PTHR43463">
    <property type="entry name" value="NICOTINATE-NUCLEOTIDE--DIMETHYLBENZIMIDAZOLE PHOSPHORIBOSYLTRANSFERASE"/>
    <property type="match status" value="1"/>
</dbReference>
<dbReference type="RefSeq" id="WP_116885255.1">
    <property type="nucleotide sequence ID" value="NZ_CABMMC010000042.1"/>
</dbReference>
<dbReference type="Pfam" id="PF02277">
    <property type="entry name" value="DBI_PRT"/>
    <property type="match status" value="1"/>
</dbReference>
<dbReference type="OrthoDB" id="9781491at2"/>
<dbReference type="Proteomes" id="UP000245959">
    <property type="component" value="Unassembled WGS sequence"/>
</dbReference>
<keyword evidence="5 10" id="KW-0169">Cobalamin biosynthesis</keyword>
<evidence type="ECO:0000313" key="12">
    <source>
        <dbReference type="Proteomes" id="UP000245959"/>
    </source>
</evidence>
<evidence type="ECO:0000256" key="8">
    <source>
        <dbReference type="ARBA" id="ARBA00030686"/>
    </source>
</evidence>
<keyword evidence="12" id="KW-1185">Reference proteome</keyword>
<proteinExistence type="inferred from homology"/>
<dbReference type="Gene3D" id="1.10.1610.10">
    <property type="match status" value="1"/>
</dbReference>
<keyword evidence="6 10" id="KW-0328">Glycosyltransferase</keyword>
<dbReference type="GeneID" id="78296535"/>
<evidence type="ECO:0000256" key="7">
    <source>
        <dbReference type="ARBA" id="ARBA00022679"/>
    </source>
</evidence>
<evidence type="ECO:0000256" key="10">
    <source>
        <dbReference type="HAMAP-Rule" id="MF_00230"/>
    </source>
</evidence>
<feature type="active site" description="Proton acceptor" evidence="10">
    <location>
        <position position="320"/>
    </location>
</feature>
<evidence type="ECO:0000256" key="1">
    <source>
        <dbReference type="ARBA" id="ARBA00005049"/>
    </source>
</evidence>
<protein>
    <recommendedName>
        <fullName evidence="4 10">Nicotinate-nucleotide--dimethylbenzimidazole phosphoribosyltransferase</fullName>
        <shortName evidence="10">NN:DBI PRT</shortName>
        <ecNumber evidence="3 10">2.4.2.21</ecNumber>
    </recommendedName>
    <alternativeName>
        <fullName evidence="8 10">N(1)-alpha-phosphoribosyltransferase</fullName>
    </alternativeName>
</protein>
<evidence type="ECO:0000313" key="11">
    <source>
        <dbReference type="EMBL" id="PVY38025.1"/>
    </source>
</evidence>
<evidence type="ECO:0000256" key="3">
    <source>
        <dbReference type="ARBA" id="ARBA00011991"/>
    </source>
</evidence>
<dbReference type="InterPro" id="IPR003200">
    <property type="entry name" value="Nict_dMeBzImd_PRibTrfase"/>
</dbReference>
<dbReference type="InterPro" id="IPR036087">
    <property type="entry name" value="Nict_dMeBzImd_PRibTrfase_sf"/>
</dbReference>
<dbReference type="EMBL" id="QEKH01000029">
    <property type="protein sequence ID" value="PVY38025.1"/>
    <property type="molecule type" value="Genomic_DNA"/>
</dbReference>
<evidence type="ECO:0000256" key="5">
    <source>
        <dbReference type="ARBA" id="ARBA00022573"/>
    </source>
</evidence>
<evidence type="ECO:0000256" key="2">
    <source>
        <dbReference type="ARBA" id="ARBA00007110"/>
    </source>
</evidence>
<evidence type="ECO:0000256" key="9">
    <source>
        <dbReference type="ARBA" id="ARBA00047340"/>
    </source>
</evidence>